<dbReference type="AlphaFoldDB" id="A0AAN1M8T5"/>
<feature type="signal peptide" evidence="1">
    <location>
        <begin position="1"/>
        <end position="25"/>
    </location>
</feature>
<evidence type="ECO:0000313" key="3">
    <source>
        <dbReference type="Proteomes" id="UP000234238"/>
    </source>
</evidence>
<dbReference type="EMBL" id="CP024141">
    <property type="protein sequence ID" value="AUK01615.1"/>
    <property type="molecule type" value="Genomic_DNA"/>
</dbReference>
<evidence type="ECO:0000256" key="1">
    <source>
        <dbReference type="SAM" id="SignalP"/>
    </source>
</evidence>
<evidence type="ECO:0000313" key="2">
    <source>
        <dbReference type="EMBL" id="AUK01615.1"/>
    </source>
</evidence>
<accession>A0AAN1M8T5</accession>
<sequence length="65" mass="7114">MRLFLKCLVSRLAPVLLSGFTSQRAGVFSFQQPMPPGIKPPQHCASPDNAGLVWILRLNSSSLHP</sequence>
<name>A0AAN1M8T5_ECOLX</name>
<feature type="chain" id="PRO_5042958995" evidence="1">
    <location>
        <begin position="26"/>
        <end position="65"/>
    </location>
</feature>
<organism evidence="2 3">
    <name type="scientific">Escherichia coli</name>
    <dbReference type="NCBI Taxonomy" id="562"/>
    <lineage>
        <taxon>Bacteria</taxon>
        <taxon>Pseudomonadati</taxon>
        <taxon>Pseudomonadota</taxon>
        <taxon>Gammaproteobacteria</taxon>
        <taxon>Enterobacterales</taxon>
        <taxon>Enterobacteriaceae</taxon>
        <taxon>Escherichia</taxon>
    </lineage>
</organism>
<gene>
    <name evidence="2" type="ORF">CR538_15045</name>
</gene>
<proteinExistence type="predicted"/>
<protein>
    <submittedName>
        <fullName evidence="2">Uncharacterized protein</fullName>
    </submittedName>
</protein>
<reference evidence="2 3" key="1">
    <citation type="submission" date="2017-10" db="EMBL/GenBank/DDBJ databases">
        <title>mcr-1 positive E.coli isolates in China.</title>
        <authorList>
            <person name="Li B."/>
            <person name="Wang X."/>
        </authorList>
    </citation>
    <scope>NUCLEOTIDE SEQUENCE [LARGE SCALE GENOMIC DNA]</scope>
    <source>
        <strain evidence="2 3">14EC029</strain>
    </source>
</reference>
<keyword evidence="1" id="KW-0732">Signal</keyword>
<dbReference type="Proteomes" id="UP000234238">
    <property type="component" value="Chromosome"/>
</dbReference>